<protein>
    <submittedName>
        <fullName evidence="1">Uncharacterized protein</fullName>
    </submittedName>
</protein>
<dbReference type="RefSeq" id="YP_009511912.1">
    <property type="nucleotide sequence ID" value="NC_039150.1"/>
</dbReference>
<name>A0A345UBK3_9FLOR</name>
<reference evidence="1" key="1">
    <citation type="submission" date="2018-05" db="EMBL/GenBank/DDBJ databases">
        <title>Organellar genomes of Gracilariaceae.</title>
        <authorList>
            <person name="Iha C."/>
            <person name="Oliveira M.C."/>
        </authorList>
    </citation>
    <scope>NUCLEOTIDE SEQUENCE</scope>
</reference>
<dbReference type="EMBL" id="MH396023">
    <property type="protein sequence ID" value="AXI97839.1"/>
    <property type="molecule type" value="Genomic_DNA"/>
</dbReference>
<evidence type="ECO:0000313" key="1">
    <source>
        <dbReference type="EMBL" id="AXI97839.1"/>
    </source>
</evidence>
<geneLocation type="mitochondrion" evidence="1"/>
<keyword evidence="1" id="KW-0496">Mitochondrion</keyword>
<sequence length="144" mass="16674">MRLKYQYDFIDKLDFMETNLSVKNTSIPFVLNPIKINSNLEKSIISMLGSKFFLEVLAGQKSYSGNQKVQINSSPLFFNVTVRGNKTFIFFESLLHTTFFLHTLMFNPDKWNITNLDFFMHSEFSNKLSLLQILSGSKITILLV</sequence>
<gene>
    <name evidence="1" type="primary">orf144</name>
</gene>
<accession>A0A345UBK3</accession>
<dbReference type="GeneID" id="37624633"/>
<dbReference type="AlphaFoldDB" id="A0A345UBK3"/>
<proteinExistence type="predicted"/>
<organism evidence="1">
    <name type="scientific">Gracilariopsis longissima</name>
    <dbReference type="NCBI Taxonomy" id="172976"/>
    <lineage>
        <taxon>Eukaryota</taxon>
        <taxon>Rhodophyta</taxon>
        <taxon>Florideophyceae</taxon>
        <taxon>Rhodymeniophycidae</taxon>
        <taxon>Gracilariales</taxon>
        <taxon>Gracilariaceae</taxon>
        <taxon>Gracilariopsis</taxon>
    </lineage>
</organism>